<dbReference type="OrthoDB" id="5397183at2759"/>
<dbReference type="Proteomes" id="UP000799438">
    <property type="component" value="Unassembled WGS sequence"/>
</dbReference>
<protein>
    <submittedName>
        <fullName evidence="1">Uncharacterized protein</fullName>
    </submittedName>
</protein>
<accession>A0A6A6AYS7</accession>
<dbReference type="AlphaFoldDB" id="A0A6A6AYS7"/>
<sequence length="193" mass="22249">MPKPSSGPAKSPLVVKPLVRPPFPKLVPDRSPIVGLSSALSMRTCFRVGEAINVGSRAIREGVQVFIELYARVRSSYREPRGVKQHFVFVDLFHDHQPYLSGIQQNWKGVELWDRDSSKFLEPSDSPRMCRCMGQMKKEDNMWKLTVFNIWEATMDDVEYVFGIIKDSYQPETISNGFEHSFANWRTFFTNII</sequence>
<dbReference type="RefSeq" id="XP_033392061.1">
    <property type="nucleotide sequence ID" value="XM_033537607.1"/>
</dbReference>
<dbReference type="GeneID" id="54295103"/>
<keyword evidence="2" id="KW-1185">Reference proteome</keyword>
<evidence type="ECO:0000313" key="1">
    <source>
        <dbReference type="EMBL" id="KAF2136343.1"/>
    </source>
</evidence>
<organism evidence="1 2">
    <name type="scientific">Aplosporella prunicola CBS 121167</name>
    <dbReference type="NCBI Taxonomy" id="1176127"/>
    <lineage>
        <taxon>Eukaryota</taxon>
        <taxon>Fungi</taxon>
        <taxon>Dikarya</taxon>
        <taxon>Ascomycota</taxon>
        <taxon>Pezizomycotina</taxon>
        <taxon>Dothideomycetes</taxon>
        <taxon>Dothideomycetes incertae sedis</taxon>
        <taxon>Botryosphaeriales</taxon>
        <taxon>Aplosporellaceae</taxon>
        <taxon>Aplosporella</taxon>
    </lineage>
</organism>
<name>A0A6A6AYS7_9PEZI</name>
<gene>
    <name evidence="1" type="ORF">K452DRAFT_237686</name>
</gene>
<evidence type="ECO:0000313" key="2">
    <source>
        <dbReference type="Proteomes" id="UP000799438"/>
    </source>
</evidence>
<reference evidence="1" key="1">
    <citation type="journal article" date="2020" name="Stud. Mycol.">
        <title>101 Dothideomycetes genomes: a test case for predicting lifestyles and emergence of pathogens.</title>
        <authorList>
            <person name="Haridas S."/>
            <person name="Albert R."/>
            <person name="Binder M."/>
            <person name="Bloem J."/>
            <person name="Labutti K."/>
            <person name="Salamov A."/>
            <person name="Andreopoulos B."/>
            <person name="Baker S."/>
            <person name="Barry K."/>
            <person name="Bills G."/>
            <person name="Bluhm B."/>
            <person name="Cannon C."/>
            <person name="Castanera R."/>
            <person name="Culley D."/>
            <person name="Daum C."/>
            <person name="Ezra D."/>
            <person name="Gonzalez J."/>
            <person name="Henrissat B."/>
            <person name="Kuo A."/>
            <person name="Liang C."/>
            <person name="Lipzen A."/>
            <person name="Lutzoni F."/>
            <person name="Magnuson J."/>
            <person name="Mondo S."/>
            <person name="Nolan M."/>
            <person name="Ohm R."/>
            <person name="Pangilinan J."/>
            <person name="Park H.-J."/>
            <person name="Ramirez L."/>
            <person name="Alfaro M."/>
            <person name="Sun H."/>
            <person name="Tritt A."/>
            <person name="Yoshinaga Y."/>
            <person name="Zwiers L.-H."/>
            <person name="Turgeon B."/>
            <person name="Goodwin S."/>
            <person name="Spatafora J."/>
            <person name="Crous P."/>
            <person name="Grigoriev I."/>
        </authorList>
    </citation>
    <scope>NUCLEOTIDE SEQUENCE</scope>
    <source>
        <strain evidence="1">CBS 121167</strain>
    </source>
</reference>
<dbReference type="EMBL" id="ML995524">
    <property type="protein sequence ID" value="KAF2136343.1"/>
    <property type="molecule type" value="Genomic_DNA"/>
</dbReference>
<proteinExistence type="predicted"/>